<organism evidence="3 4">
    <name type="scientific">Mucilaginibacter galii</name>
    <dbReference type="NCBI Taxonomy" id="2005073"/>
    <lineage>
        <taxon>Bacteria</taxon>
        <taxon>Pseudomonadati</taxon>
        <taxon>Bacteroidota</taxon>
        <taxon>Sphingobacteriia</taxon>
        <taxon>Sphingobacteriales</taxon>
        <taxon>Sphingobacteriaceae</taxon>
        <taxon>Mucilaginibacter</taxon>
    </lineage>
</organism>
<evidence type="ECO:0000313" key="4">
    <source>
        <dbReference type="Proteomes" id="UP000662074"/>
    </source>
</evidence>
<dbReference type="GO" id="GO:0003824">
    <property type="term" value="F:catalytic activity"/>
    <property type="evidence" value="ECO:0007669"/>
    <property type="project" value="InterPro"/>
</dbReference>
<dbReference type="Pfam" id="PF03372">
    <property type="entry name" value="Exo_endo_phos"/>
    <property type="match status" value="1"/>
</dbReference>
<name>A0A917J7U2_9SPHI</name>
<accession>A0A917J7U2</accession>
<dbReference type="PANTHER" id="PTHR14859:SF1">
    <property type="entry name" value="PGAP2-INTERACTING PROTEIN"/>
    <property type="match status" value="1"/>
</dbReference>
<feature type="signal peptide" evidence="1">
    <location>
        <begin position="1"/>
        <end position="23"/>
    </location>
</feature>
<dbReference type="InterPro" id="IPR051916">
    <property type="entry name" value="GPI-anchor_lipid_remodeler"/>
</dbReference>
<evidence type="ECO:0000256" key="1">
    <source>
        <dbReference type="SAM" id="SignalP"/>
    </source>
</evidence>
<dbReference type="GO" id="GO:0006506">
    <property type="term" value="P:GPI anchor biosynthetic process"/>
    <property type="evidence" value="ECO:0007669"/>
    <property type="project" value="TreeGrafter"/>
</dbReference>
<keyword evidence="4" id="KW-1185">Reference proteome</keyword>
<proteinExistence type="predicted"/>
<comment type="caution">
    <text evidence="3">The sequence shown here is derived from an EMBL/GenBank/DDBJ whole genome shotgun (WGS) entry which is preliminary data.</text>
</comment>
<evidence type="ECO:0000259" key="2">
    <source>
        <dbReference type="Pfam" id="PF03372"/>
    </source>
</evidence>
<dbReference type="SUPFAM" id="SSF56219">
    <property type="entry name" value="DNase I-like"/>
    <property type="match status" value="1"/>
</dbReference>
<gene>
    <name evidence="3" type="ORF">GCM10011425_18600</name>
</gene>
<dbReference type="InterPro" id="IPR005135">
    <property type="entry name" value="Endo/exonuclease/phosphatase"/>
</dbReference>
<dbReference type="Gene3D" id="3.60.10.10">
    <property type="entry name" value="Endonuclease/exonuclease/phosphatase"/>
    <property type="match status" value="1"/>
</dbReference>
<sequence length="308" mass="35428">MVNIKPHLFIVAFMCLGFFAANAQTVENLAAYEKTKALFSKKQDPRLFKVLSYNVLEGFRRDSALIRSFQEWVSKRSPDVIAFQEFNGISKAQMVEMAKAMGYPYTVLQKRAGFPLALMSKYPITDVVKVTEDMQHGMLYVKTAGYHIMVTHLDPKTYEKRIIEVDTLLKYINRVPKDEPLILMGDFNNMSPLDKSDYNNDTKMKLVLNSEKNNADVKITRNGEIDYTAIQKLLDAGLIDTWRKFNSTYDKSAPTKLRKHQNYTRIDYINVSQALIPYLVDATLVKDNLTDTLSDHYPMLLILKRKAL</sequence>
<dbReference type="Proteomes" id="UP000662074">
    <property type="component" value="Unassembled WGS sequence"/>
</dbReference>
<dbReference type="RefSeq" id="WP_188415997.1">
    <property type="nucleotide sequence ID" value="NZ_BMDO01000004.1"/>
</dbReference>
<evidence type="ECO:0000313" key="3">
    <source>
        <dbReference type="EMBL" id="GGI50648.1"/>
    </source>
</evidence>
<reference evidence="3" key="2">
    <citation type="submission" date="2020-09" db="EMBL/GenBank/DDBJ databases">
        <authorList>
            <person name="Sun Q."/>
            <person name="Sedlacek I."/>
        </authorList>
    </citation>
    <scope>NUCLEOTIDE SEQUENCE</scope>
    <source>
        <strain evidence="3">CCM 8711</strain>
    </source>
</reference>
<dbReference type="InterPro" id="IPR036691">
    <property type="entry name" value="Endo/exonu/phosph_ase_sf"/>
</dbReference>
<keyword evidence="1" id="KW-0732">Signal</keyword>
<dbReference type="PANTHER" id="PTHR14859">
    <property type="entry name" value="CALCOFLUOR WHITE HYPERSENSITIVE PROTEIN PRECURSOR"/>
    <property type="match status" value="1"/>
</dbReference>
<protein>
    <recommendedName>
        <fullName evidence="2">Endonuclease/exonuclease/phosphatase domain-containing protein</fullName>
    </recommendedName>
</protein>
<reference evidence="3" key="1">
    <citation type="journal article" date="2014" name="Int. J. Syst. Evol. Microbiol.">
        <title>Complete genome sequence of Corynebacterium casei LMG S-19264T (=DSM 44701T), isolated from a smear-ripened cheese.</title>
        <authorList>
            <consortium name="US DOE Joint Genome Institute (JGI-PGF)"/>
            <person name="Walter F."/>
            <person name="Albersmeier A."/>
            <person name="Kalinowski J."/>
            <person name="Ruckert C."/>
        </authorList>
    </citation>
    <scope>NUCLEOTIDE SEQUENCE</scope>
    <source>
        <strain evidence="3">CCM 8711</strain>
    </source>
</reference>
<feature type="chain" id="PRO_5037680455" description="Endonuclease/exonuclease/phosphatase domain-containing protein" evidence="1">
    <location>
        <begin position="24"/>
        <end position="308"/>
    </location>
</feature>
<dbReference type="GO" id="GO:0016020">
    <property type="term" value="C:membrane"/>
    <property type="evidence" value="ECO:0007669"/>
    <property type="project" value="GOC"/>
</dbReference>
<dbReference type="AlphaFoldDB" id="A0A917J7U2"/>
<feature type="domain" description="Endonuclease/exonuclease/phosphatase" evidence="2">
    <location>
        <begin position="51"/>
        <end position="296"/>
    </location>
</feature>
<dbReference type="EMBL" id="BMDO01000004">
    <property type="protein sequence ID" value="GGI50648.1"/>
    <property type="molecule type" value="Genomic_DNA"/>
</dbReference>